<feature type="compositionally biased region" description="Acidic residues" evidence="1">
    <location>
        <begin position="102"/>
        <end position="116"/>
    </location>
</feature>
<organism evidence="2 3">
    <name type="scientific">Serendipita indica (strain DSM 11827)</name>
    <name type="common">Root endophyte fungus</name>
    <name type="synonym">Piriformospora indica</name>
    <dbReference type="NCBI Taxonomy" id="1109443"/>
    <lineage>
        <taxon>Eukaryota</taxon>
        <taxon>Fungi</taxon>
        <taxon>Dikarya</taxon>
        <taxon>Basidiomycota</taxon>
        <taxon>Agaricomycotina</taxon>
        <taxon>Agaricomycetes</taxon>
        <taxon>Sebacinales</taxon>
        <taxon>Serendipitaceae</taxon>
        <taxon>Serendipita</taxon>
    </lineage>
</organism>
<evidence type="ECO:0000313" key="2">
    <source>
        <dbReference type="EMBL" id="CCA68014.1"/>
    </source>
</evidence>
<evidence type="ECO:0000313" key="3">
    <source>
        <dbReference type="Proteomes" id="UP000007148"/>
    </source>
</evidence>
<dbReference type="EMBL" id="CAFZ01000024">
    <property type="protein sequence ID" value="CCA68014.1"/>
    <property type="molecule type" value="Genomic_DNA"/>
</dbReference>
<dbReference type="HOGENOM" id="CLU_1090361_0_0_1"/>
<protein>
    <submittedName>
        <fullName evidence="2">Uncharacterized protein</fullName>
    </submittedName>
</protein>
<feature type="compositionally biased region" description="Basic and acidic residues" evidence="1">
    <location>
        <begin position="87"/>
        <end position="101"/>
    </location>
</feature>
<accession>G4T9M1</accession>
<proteinExistence type="predicted"/>
<feature type="compositionally biased region" description="Basic and acidic residues" evidence="1">
    <location>
        <begin position="226"/>
        <end position="241"/>
    </location>
</feature>
<feature type="compositionally biased region" description="Basic and acidic residues" evidence="1">
    <location>
        <begin position="22"/>
        <end position="56"/>
    </location>
</feature>
<reference evidence="2 3" key="1">
    <citation type="journal article" date="2011" name="PLoS Pathog.">
        <title>Endophytic Life Strategies Decoded by Genome and Transcriptome Analyses of the Mutualistic Root Symbiont Piriformospora indica.</title>
        <authorList>
            <person name="Zuccaro A."/>
            <person name="Lahrmann U."/>
            <person name="Guldener U."/>
            <person name="Langen G."/>
            <person name="Pfiffi S."/>
            <person name="Biedenkopf D."/>
            <person name="Wong P."/>
            <person name="Samans B."/>
            <person name="Grimm C."/>
            <person name="Basiewicz M."/>
            <person name="Murat C."/>
            <person name="Martin F."/>
            <person name="Kogel K.H."/>
        </authorList>
    </citation>
    <scope>NUCLEOTIDE SEQUENCE [LARGE SCALE GENOMIC DNA]</scope>
    <source>
        <strain evidence="2 3">DSM 11827</strain>
    </source>
</reference>
<gene>
    <name evidence="2" type="ORF">PIIN_01881</name>
</gene>
<dbReference type="STRING" id="1109443.G4T9M1"/>
<dbReference type="AlphaFoldDB" id="G4T9M1"/>
<feature type="region of interest" description="Disordered" evidence="1">
    <location>
        <begin position="1"/>
        <end position="243"/>
    </location>
</feature>
<feature type="compositionally biased region" description="Acidic residues" evidence="1">
    <location>
        <begin position="1"/>
        <end position="10"/>
    </location>
</feature>
<name>G4T9M1_SERID</name>
<feature type="compositionally biased region" description="Low complexity" evidence="1">
    <location>
        <begin position="203"/>
        <end position="219"/>
    </location>
</feature>
<feature type="compositionally biased region" description="Acidic residues" evidence="1">
    <location>
        <begin position="124"/>
        <end position="143"/>
    </location>
</feature>
<evidence type="ECO:0000256" key="1">
    <source>
        <dbReference type="SAM" id="MobiDB-lite"/>
    </source>
</evidence>
<sequence length="255" mass="28641">MSSSDSDSEAPETVSLKTAKQSSKEQSRREADHAKELARLKREKNQARDARIKAEKQAAASLKPKTKQKAPVVSKSSQEDEDADDEEQRRLLERMNRAMKEAEEDSDETVDEDSEEGQLHDDVEMVTDESELSEEESGSEEQDAANPDYLPDHYFTEAVTSLSAPRVSKTSSKKAEGLKRKRKHRKNKEEHVVGSRTIRTIQSATPAAARGRTAPSARTSKFHKSNSKEMRRSKDGSESRVSEMANRVSWLIIPQ</sequence>
<dbReference type="Proteomes" id="UP000007148">
    <property type="component" value="Unassembled WGS sequence"/>
</dbReference>
<comment type="caution">
    <text evidence="2">The sequence shown here is derived from an EMBL/GenBank/DDBJ whole genome shotgun (WGS) entry which is preliminary data.</text>
</comment>
<dbReference type="OrthoDB" id="10549944at2759"/>
<dbReference type="OMA" id="SHWEKAT"/>
<keyword evidence="3" id="KW-1185">Reference proteome</keyword>
<dbReference type="InParanoid" id="G4T9M1"/>